<accession>A0ABP8B4A6</accession>
<dbReference type="Pfam" id="PF00293">
    <property type="entry name" value="NUDIX"/>
    <property type="match status" value="1"/>
</dbReference>
<dbReference type="GO" id="GO:0016787">
    <property type="term" value="F:hydrolase activity"/>
    <property type="evidence" value="ECO:0007669"/>
    <property type="project" value="UniProtKB-KW"/>
</dbReference>
<dbReference type="InterPro" id="IPR000086">
    <property type="entry name" value="NUDIX_hydrolase_dom"/>
</dbReference>
<proteinExistence type="predicted"/>
<reference evidence="5" key="1">
    <citation type="journal article" date="2019" name="Int. J. Syst. Evol. Microbiol.">
        <title>The Global Catalogue of Microorganisms (GCM) 10K type strain sequencing project: providing services to taxonomists for standard genome sequencing and annotation.</title>
        <authorList>
            <consortium name="The Broad Institute Genomics Platform"/>
            <consortium name="The Broad Institute Genome Sequencing Center for Infectious Disease"/>
            <person name="Wu L."/>
            <person name="Ma J."/>
        </authorList>
    </citation>
    <scope>NUCLEOTIDE SEQUENCE [LARGE SCALE GENOMIC DNA]</scope>
    <source>
        <strain evidence="5">JCM 17388</strain>
    </source>
</reference>
<comment type="cofactor">
    <cofactor evidence="1">
        <name>Mg(2+)</name>
        <dbReference type="ChEBI" id="CHEBI:18420"/>
    </cofactor>
</comment>
<evidence type="ECO:0000256" key="1">
    <source>
        <dbReference type="ARBA" id="ARBA00001946"/>
    </source>
</evidence>
<organism evidence="4 5">
    <name type="scientific">Streptosporangium oxazolinicum</name>
    <dbReference type="NCBI Taxonomy" id="909287"/>
    <lineage>
        <taxon>Bacteria</taxon>
        <taxon>Bacillati</taxon>
        <taxon>Actinomycetota</taxon>
        <taxon>Actinomycetes</taxon>
        <taxon>Streptosporangiales</taxon>
        <taxon>Streptosporangiaceae</taxon>
        <taxon>Streptosporangium</taxon>
    </lineage>
</organism>
<dbReference type="InterPro" id="IPR015797">
    <property type="entry name" value="NUDIX_hydrolase-like_dom_sf"/>
</dbReference>
<keyword evidence="5" id="KW-1185">Reference proteome</keyword>
<dbReference type="PROSITE" id="PS51462">
    <property type="entry name" value="NUDIX"/>
    <property type="match status" value="1"/>
</dbReference>
<sequence>MIQPEEPLPGTIRTVSSREVYRNPWLSLREDVVERPDGTRGIYSVVDRPDYAVVIAADRDGFHLVEQYRYPTRGRYWEFPQGCFPQGRTGTAEELGRAELAEETGLSAASWTALGTLYGWHGASGQSFTVFLATGLITGVPRREHEEQDMRQRWVPRAEFERMIRAGEVRDDSTVAAYLLLLMHERATG</sequence>
<dbReference type="PANTHER" id="PTHR11839">
    <property type="entry name" value="UDP/ADP-SUGAR PYROPHOSPHATASE"/>
    <property type="match status" value="1"/>
</dbReference>
<dbReference type="SUPFAM" id="SSF55811">
    <property type="entry name" value="Nudix"/>
    <property type="match status" value="1"/>
</dbReference>
<name>A0ABP8B4A6_9ACTN</name>
<keyword evidence="2 4" id="KW-0378">Hydrolase</keyword>
<evidence type="ECO:0000259" key="3">
    <source>
        <dbReference type="PROSITE" id="PS51462"/>
    </source>
</evidence>
<dbReference type="CDD" id="cd24161">
    <property type="entry name" value="NUDIX_ADPRase_Ndx2"/>
    <property type="match status" value="1"/>
</dbReference>
<feature type="domain" description="Nudix hydrolase" evidence="3">
    <location>
        <begin position="47"/>
        <end position="177"/>
    </location>
</feature>
<protein>
    <submittedName>
        <fullName evidence="4">NUDIX hydrolase</fullName>
    </submittedName>
</protein>
<evidence type="ECO:0000313" key="4">
    <source>
        <dbReference type="EMBL" id="GAA4196972.1"/>
    </source>
</evidence>
<dbReference type="Proteomes" id="UP001501251">
    <property type="component" value="Unassembled WGS sequence"/>
</dbReference>
<dbReference type="PANTHER" id="PTHR11839:SF18">
    <property type="entry name" value="NUDIX HYDROLASE DOMAIN-CONTAINING PROTEIN"/>
    <property type="match status" value="1"/>
</dbReference>
<comment type="caution">
    <text evidence="4">The sequence shown here is derived from an EMBL/GenBank/DDBJ whole genome shotgun (WGS) entry which is preliminary data.</text>
</comment>
<dbReference type="RefSeq" id="WP_344919992.1">
    <property type="nucleotide sequence ID" value="NZ_BAABAQ010000008.1"/>
</dbReference>
<evidence type="ECO:0000256" key="2">
    <source>
        <dbReference type="ARBA" id="ARBA00022801"/>
    </source>
</evidence>
<dbReference type="EMBL" id="BAABAQ010000008">
    <property type="protein sequence ID" value="GAA4196972.1"/>
    <property type="molecule type" value="Genomic_DNA"/>
</dbReference>
<dbReference type="Gene3D" id="3.90.79.10">
    <property type="entry name" value="Nucleoside Triphosphate Pyrophosphohydrolase"/>
    <property type="match status" value="1"/>
</dbReference>
<gene>
    <name evidence="4" type="ORF">GCM10022252_45150</name>
</gene>
<evidence type="ECO:0000313" key="5">
    <source>
        <dbReference type="Proteomes" id="UP001501251"/>
    </source>
</evidence>